<organism evidence="1 2">
    <name type="scientific">Durusdinium trenchii</name>
    <dbReference type="NCBI Taxonomy" id="1381693"/>
    <lineage>
        <taxon>Eukaryota</taxon>
        <taxon>Sar</taxon>
        <taxon>Alveolata</taxon>
        <taxon>Dinophyceae</taxon>
        <taxon>Suessiales</taxon>
        <taxon>Symbiodiniaceae</taxon>
        <taxon>Durusdinium</taxon>
    </lineage>
</organism>
<keyword evidence="2" id="KW-1185">Reference proteome</keyword>
<gene>
    <name evidence="1" type="ORF">SCF082_LOCUS12793</name>
</gene>
<sequence>MPSMVAAHSLVPAEFWVDDYGAGSSELSDAAADKYGLKRRLTCAKQHLCEIARFARSFHRDCAAARESFRNGRPPGWGEGEINIDGKRFSRVAPMHPDTLKPLGEGCAYYCAMTTWCFALLKGDADLRCAYSTAGRAARGPVVTSG</sequence>
<accession>A0ABP0JM45</accession>
<dbReference type="EMBL" id="CAXAMM010007825">
    <property type="protein sequence ID" value="CAK9015507.1"/>
    <property type="molecule type" value="Genomic_DNA"/>
</dbReference>
<proteinExistence type="predicted"/>
<evidence type="ECO:0000313" key="2">
    <source>
        <dbReference type="Proteomes" id="UP001642464"/>
    </source>
</evidence>
<protein>
    <submittedName>
        <fullName evidence="1">Chloroplastic</fullName>
    </submittedName>
</protein>
<dbReference type="Proteomes" id="UP001642464">
    <property type="component" value="Unassembled WGS sequence"/>
</dbReference>
<name>A0ABP0JM45_9DINO</name>
<evidence type="ECO:0000313" key="1">
    <source>
        <dbReference type="EMBL" id="CAK9015507.1"/>
    </source>
</evidence>
<comment type="caution">
    <text evidence="1">The sequence shown here is derived from an EMBL/GenBank/DDBJ whole genome shotgun (WGS) entry which is preliminary data.</text>
</comment>
<reference evidence="1 2" key="1">
    <citation type="submission" date="2024-02" db="EMBL/GenBank/DDBJ databases">
        <authorList>
            <person name="Chen Y."/>
            <person name="Shah S."/>
            <person name="Dougan E. K."/>
            <person name="Thang M."/>
            <person name="Chan C."/>
        </authorList>
    </citation>
    <scope>NUCLEOTIDE SEQUENCE [LARGE SCALE GENOMIC DNA]</scope>
</reference>